<organism evidence="2 3">
    <name type="scientific">Winogradskyella litoriviva</name>
    <dbReference type="NCBI Taxonomy" id="1220182"/>
    <lineage>
        <taxon>Bacteria</taxon>
        <taxon>Pseudomonadati</taxon>
        <taxon>Bacteroidota</taxon>
        <taxon>Flavobacteriia</taxon>
        <taxon>Flavobacteriales</taxon>
        <taxon>Flavobacteriaceae</taxon>
        <taxon>Winogradskyella</taxon>
    </lineage>
</organism>
<feature type="chain" id="PRO_5045382449" description="Lipoprotein" evidence="1">
    <location>
        <begin position="23"/>
        <end position="208"/>
    </location>
</feature>
<dbReference type="PROSITE" id="PS51257">
    <property type="entry name" value="PROKAR_LIPOPROTEIN"/>
    <property type="match status" value="1"/>
</dbReference>
<dbReference type="EMBL" id="JABRWQ010000005">
    <property type="protein sequence ID" value="NRD24052.1"/>
    <property type="molecule type" value="Genomic_DNA"/>
</dbReference>
<name>A0ABX2E7J6_9FLAO</name>
<keyword evidence="3" id="KW-1185">Reference proteome</keyword>
<reference evidence="2 3" key="1">
    <citation type="journal article" date="2015" name="Int. J. Syst. Evol. Microbiol.">
        <title>Winogradskyella litoriviva sp. nov., isolated from coastal seawater.</title>
        <authorList>
            <person name="Nedashkovskaya O.I."/>
            <person name="Kukhlevskiy A.D."/>
            <person name="Zhukova N.V."/>
            <person name="Kim S.J."/>
            <person name="Rhee S.K."/>
            <person name="Mikhailov V.V."/>
        </authorList>
    </citation>
    <scope>NUCLEOTIDE SEQUENCE [LARGE SCALE GENOMIC DNA]</scope>
    <source>
        <strain evidence="2 3">KMM6491</strain>
    </source>
</reference>
<accession>A0ABX2E7J6</accession>
<dbReference type="Proteomes" id="UP000805085">
    <property type="component" value="Unassembled WGS sequence"/>
</dbReference>
<evidence type="ECO:0000256" key="1">
    <source>
        <dbReference type="SAM" id="SignalP"/>
    </source>
</evidence>
<comment type="caution">
    <text evidence="2">The sequence shown here is derived from an EMBL/GenBank/DDBJ whole genome shotgun (WGS) entry which is preliminary data.</text>
</comment>
<dbReference type="RefSeq" id="WP_173301703.1">
    <property type="nucleotide sequence ID" value="NZ_JABRWQ010000005.1"/>
</dbReference>
<proteinExistence type="predicted"/>
<protein>
    <recommendedName>
        <fullName evidence="4">Lipoprotein</fullName>
    </recommendedName>
</protein>
<keyword evidence="1" id="KW-0732">Signal</keyword>
<evidence type="ECO:0000313" key="3">
    <source>
        <dbReference type="Proteomes" id="UP000805085"/>
    </source>
</evidence>
<evidence type="ECO:0000313" key="2">
    <source>
        <dbReference type="EMBL" id="NRD24052.1"/>
    </source>
</evidence>
<sequence length="208" mass="24208">MKRKIFQLLLLQVLITSCINESATKTPTIQEIQNETPEVLDDESNYKSVSFSKRYDSDIISQLYKEAMDKNANLEKLHKEIIKMGEIENDSISEYSQYVSVNARYFANAKTYANRIKDSTLKESTIAAFNTIETNYKKKIEALAEKQKIITEKSKALDDQLILMKLYVTESMIRNYQNNEKPDIKRLENIIKKYDSLIKASEKFIHVK</sequence>
<evidence type="ECO:0008006" key="4">
    <source>
        <dbReference type="Google" id="ProtNLM"/>
    </source>
</evidence>
<gene>
    <name evidence="2" type="ORF">HNV10_12400</name>
</gene>
<feature type="signal peptide" evidence="1">
    <location>
        <begin position="1"/>
        <end position="22"/>
    </location>
</feature>